<keyword evidence="4" id="KW-0969">Cilium</keyword>
<proteinExistence type="inferred from homology"/>
<evidence type="ECO:0000313" key="5">
    <source>
        <dbReference type="Proteomes" id="UP000580891"/>
    </source>
</evidence>
<comment type="similarity">
    <text evidence="1">Belongs to the FlgD family.</text>
</comment>
<keyword evidence="2" id="KW-1005">Bacterial flagellum biogenesis</keyword>
<dbReference type="RefSeq" id="WP_181536707.1">
    <property type="nucleotide sequence ID" value="NZ_JACDUU010000002.1"/>
</dbReference>
<dbReference type="GO" id="GO:0044781">
    <property type="term" value="P:bacterial-type flagellum organization"/>
    <property type="evidence" value="ECO:0007669"/>
    <property type="project" value="UniProtKB-KW"/>
</dbReference>
<keyword evidence="4" id="KW-0966">Cell projection</keyword>
<keyword evidence="4" id="KW-0282">Flagellum</keyword>
<name>A0A7V9YYJ6_9BACL</name>
<protein>
    <submittedName>
        <fullName evidence="4">Flagellar basal-body rod modification protein FlgD</fullName>
    </submittedName>
</protein>
<reference evidence="4 5" key="1">
    <citation type="submission" date="2020-07" db="EMBL/GenBank/DDBJ databases">
        <title>Genomic Encyclopedia of Type Strains, Phase IV (KMG-IV): sequencing the most valuable type-strain genomes for metagenomic binning, comparative biology and taxonomic classification.</title>
        <authorList>
            <person name="Goeker M."/>
        </authorList>
    </citation>
    <scope>NUCLEOTIDE SEQUENCE [LARGE SCALE GENOMIC DNA]</scope>
    <source>
        <strain evidence="4 5">DSM 25220</strain>
    </source>
</reference>
<comment type="caution">
    <text evidence="4">The sequence shown here is derived from an EMBL/GenBank/DDBJ whole genome shotgun (WGS) entry which is preliminary data.</text>
</comment>
<feature type="region of interest" description="Disordered" evidence="3">
    <location>
        <begin position="1"/>
        <end position="25"/>
    </location>
</feature>
<dbReference type="NCBIfam" id="NF007197">
    <property type="entry name" value="PRK09618.1"/>
    <property type="match status" value="1"/>
</dbReference>
<dbReference type="Proteomes" id="UP000580891">
    <property type="component" value="Unassembled WGS sequence"/>
</dbReference>
<dbReference type="EMBL" id="JACDUU010000002">
    <property type="protein sequence ID" value="MBA2870809.1"/>
    <property type="molecule type" value="Genomic_DNA"/>
</dbReference>
<evidence type="ECO:0000256" key="2">
    <source>
        <dbReference type="ARBA" id="ARBA00022795"/>
    </source>
</evidence>
<evidence type="ECO:0000256" key="3">
    <source>
        <dbReference type="SAM" id="MobiDB-lite"/>
    </source>
</evidence>
<feature type="compositionally biased region" description="Basic and acidic residues" evidence="3">
    <location>
        <begin position="16"/>
        <end position="25"/>
    </location>
</feature>
<evidence type="ECO:0000313" key="4">
    <source>
        <dbReference type="EMBL" id="MBA2870809.1"/>
    </source>
</evidence>
<dbReference type="AlphaFoldDB" id="A0A7V9YYJ6"/>
<gene>
    <name evidence="4" type="ORF">HNQ85_001079</name>
</gene>
<organism evidence="4 5">
    <name type="scientific">[Anoxybacillus] calidus</name>
    <dbReference type="NCBI Taxonomy" id="575178"/>
    <lineage>
        <taxon>Bacteria</taxon>
        <taxon>Bacillati</taxon>
        <taxon>Bacillota</taxon>
        <taxon>Bacilli</taxon>
        <taxon>Bacillales</taxon>
        <taxon>Anoxybacillaceae</taxon>
        <taxon>Paranoxybacillus</taxon>
    </lineage>
</organism>
<keyword evidence="5" id="KW-1185">Reference proteome</keyword>
<evidence type="ECO:0000256" key="1">
    <source>
        <dbReference type="ARBA" id="ARBA00010577"/>
    </source>
</evidence>
<accession>A0A7V9YYJ6</accession>
<dbReference type="Pfam" id="PF03963">
    <property type="entry name" value="FlgD"/>
    <property type="match status" value="1"/>
</dbReference>
<dbReference type="InterPro" id="IPR005648">
    <property type="entry name" value="FlgD"/>
</dbReference>
<sequence>MANTIDPSLLLSNYKPPERKTGEQNLGKDDFLKILLVQLQNQDPLNPLEDKEFISQMANFSALEQMTNMAKMMEKFIESQNENAVLRYSEMIGKKVYWEQIQENEDSQQTVTESGIVKSVVQKNNEIILELEDGKTVLGKFITKVEMPTVEKQ</sequence>